<dbReference type="EMBL" id="CAOQHR010000006">
    <property type="protein sequence ID" value="CAI6336340.1"/>
    <property type="molecule type" value="Genomic_DNA"/>
</dbReference>
<evidence type="ECO:0000313" key="1">
    <source>
        <dbReference type="EMBL" id="CAI6336340.1"/>
    </source>
</evidence>
<evidence type="ECO:0000313" key="2">
    <source>
        <dbReference type="Proteomes" id="UP001152607"/>
    </source>
</evidence>
<sequence>MLASSPIPPATLTPRLKFKMPPTEFPKYPTLPSLRLANAKDIDRMAGLSVLGFKDSEILRYERPHFKEYPQDALTSFANIYRSQLSDPLAITIVSEDWRVPDELSDFPQRTDPPAAERVVVGVASWNLPKGSRRAGQFVVPDVGHLEPSPDRDLCQHRLNLFTRITEVEEKKYLEGSMTCNKLVVHPSYGGKGHATFMLQWGLRLCEADSVNQGVIPSHIGEPLYVSLGYKVIGEIKIPDDGDVEGFTQRVALYSVQ</sequence>
<accession>A0A9W4UI00</accession>
<dbReference type="AlphaFoldDB" id="A0A9W4UI00"/>
<dbReference type="Proteomes" id="UP001152607">
    <property type="component" value="Unassembled WGS sequence"/>
</dbReference>
<organism evidence="1 2">
    <name type="scientific">Periconia digitata</name>
    <dbReference type="NCBI Taxonomy" id="1303443"/>
    <lineage>
        <taxon>Eukaryota</taxon>
        <taxon>Fungi</taxon>
        <taxon>Dikarya</taxon>
        <taxon>Ascomycota</taxon>
        <taxon>Pezizomycotina</taxon>
        <taxon>Dothideomycetes</taxon>
        <taxon>Pleosporomycetidae</taxon>
        <taxon>Pleosporales</taxon>
        <taxon>Massarineae</taxon>
        <taxon>Periconiaceae</taxon>
        <taxon>Periconia</taxon>
    </lineage>
</organism>
<dbReference type="InterPro" id="IPR052523">
    <property type="entry name" value="Trichothecene_AcTrans"/>
</dbReference>
<dbReference type="Gene3D" id="3.40.630.30">
    <property type="match status" value="1"/>
</dbReference>
<protein>
    <recommendedName>
        <fullName evidence="3">N-acetyltransferase domain-containing protein</fullName>
    </recommendedName>
</protein>
<dbReference type="InterPro" id="IPR016181">
    <property type="entry name" value="Acyl_CoA_acyltransferase"/>
</dbReference>
<proteinExistence type="predicted"/>
<name>A0A9W4UI00_9PLEO</name>
<gene>
    <name evidence="1" type="ORF">PDIGIT_LOCUS9436</name>
</gene>
<keyword evidence="2" id="KW-1185">Reference proteome</keyword>
<dbReference type="OrthoDB" id="4738875at2759"/>
<comment type="caution">
    <text evidence="1">The sequence shown here is derived from an EMBL/GenBank/DDBJ whole genome shotgun (WGS) entry which is preliminary data.</text>
</comment>
<dbReference type="SUPFAM" id="SSF55729">
    <property type="entry name" value="Acyl-CoA N-acyltransferases (Nat)"/>
    <property type="match status" value="1"/>
</dbReference>
<dbReference type="PANTHER" id="PTHR42791">
    <property type="entry name" value="GNAT FAMILY ACETYLTRANSFERASE"/>
    <property type="match status" value="1"/>
</dbReference>
<evidence type="ECO:0008006" key="3">
    <source>
        <dbReference type="Google" id="ProtNLM"/>
    </source>
</evidence>
<dbReference type="PANTHER" id="PTHR42791:SF1">
    <property type="entry name" value="N-ACETYLTRANSFERASE DOMAIN-CONTAINING PROTEIN"/>
    <property type="match status" value="1"/>
</dbReference>
<reference evidence="1" key="1">
    <citation type="submission" date="2023-01" db="EMBL/GenBank/DDBJ databases">
        <authorList>
            <person name="Van Ghelder C."/>
            <person name="Rancurel C."/>
        </authorList>
    </citation>
    <scope>NUCLEOTIDE SEQUENCE</scope>
    <source>
        <strain evidence="1">CNCM I-4278</strain>
    </source>
</reference>